<dbReference type="PANTHER" id="PTHR33602">
    <property type="entry name" value="REGULATORY PROTEIN RECX FAMILY PROTEIN"/>
    <property type="match status" value="1"/>
</dbReference>
<evidence type="ECO:0000256" key="2">
    <source>
        <dbReference type="ARBA" id="ARBA00009695"/>
    </source>
</evidence>
<dbReference type="InterPro" id="IPR036388">
    <property type="entry name" value="WH-like_DNA-bd_sf"/>
</dbReference>
<dbReference type="PANTHER" id="PTHR33602:SF1">
    <property type="entry name" value="REGULATORY PROTEIN RECX FAMILY PROTEIN"/>
    <property type="match status" value="1"/>
</dbReference>
<reference evidence="7" key="1">
    <citation type="journal article" date="2019" name="Int. J. Syst. Evol. Microbiol.">
        <title>The Global Catalogue of Microorganisms (GCM) 10K type strain sequencing project: providing services to taxonomists for standard genome sequencing and annotation.</title>
        <authorList>
            <consortium name="The Broad Institute Genomics Platform"/>
            <consortium name="The Broad Institute Genome Sequencing Center for Infectious Disease"/>
            <person name="Wu L."/>
            <person name="Ma J."/>
        </authorList>
    </citation>
    <scope>NUCLEOTIDE SEQUENCE [LARGE SCALE GENOMIC DNA]</scope>
    <source>
        <strain evidence="7">JCM 32304</strain>
    </source>
</reference>
<gene>
    <name evidence="6" type="ORF">GCM10009409_24940</name>
</gene>
<dbReference type="Gene3D" id="1.10.10.10">
    <property type="entry name" value="Winged helix-like DNA-binding domain superfamily/Winged helix DNA-binding domain"/>
    <property type="match status" value="1"/>
</dbReference>
<dbReference type="InterPro" id="IPR053925">
    <property type="entry name" value="RecX_HTH_3rd"/>
</dbReference>
<dbReference type="InterPro" id="IPR003783">
    <property type="entry name" value="Regulatory_RecX"/>
</dbReference>
<dbReference type="EMBL" id="BMQV01000025">
    <property type="protein sequence ID" value="GGP57906.1"/>
    <property type="molecule type" value="Genomic_DNA"/>
</dbReference>
<evidence type="ECO:0000256" key="3">
    <source>
        <dbReference type="ARBA" id="ARBA00018111"/>
    </source>
</evidence>
<organism evidence="6 7">
    <name type="scientific">Shewanella saliphila</name>
    <dbReference type="NCBI Taxonomy" id="2282698"/>
    <lineage>
        <taxon>Bacteria</taxon>
        <taxon>Pseudomonadati</taxon>
        <taxon>Pseudomonadota</taxon>
        <taxon>Gammaproteobacteria</taxon>
        <taxon>Alteromonadales</taxon>
        <taxon>Shewanellaceae</taxon>
        <taxon>Shewanella</taxon>
    </lineage>
</organism>
<comment type="similarity">
    <text evidence="2">Belongs to the RecX family.</text>
</comment>
<feature type="domain" description="RecX third three-helical" evidence="5">
    <location>
        <begin position="242"/>
        <end position="277"/>
    </location>
</feature>
<protein>
    <recommendedName>
        <fullName evidence="3">Regulatory protein RecX</fullName>
    </recommendedName>
</protein>
<comment type="caution">
    <text evidence="6">The sequence shown here is derived from an EMBL/GenBank/DDBJ whole genome shotgun (WGS) entry which is preliminary data.</text>
</comment>
<name>A0ABQ2Q7R1_9GAMM</name>
<keyword evidence="7" id="KW-1185">Reference proteome</keyword>
<evidence type="ECO:0000256" key="1">
    <source>
        <dbReference type="ARBA" id="ARBA00004496"/>
    </source>
</evidence>
<evidence type="ECO:0000259" key="5">
    <source>
        <dbReference type="Pfam" id="PF21981"/>
    </source>
</evidence>
<proteinExistence type="inferred from homology"/>
<keyword evidence="4" id="KW-0963">Cytoplasm</keyword>
<accession>A0ABQ2Q7R1</accession>
<comment type="subcellular location">
    <subcellularLocation>
        <location evidence="1">Cytoplasm</location>
    </subcellularLocation>
</comment>
<dbReference type="Proteomes" id="UP000654367">
    <property type="component" value="Unassembled WGS sequence"/>
</dbReference>
<evidence type="ECO:0000313" key="6">
    <source>
        <dbReference type="EMBL" id="GGP57906.1"/>
    </source>
</evidence>
<sequence>MAKSIITLSLHTIMQRPPLRQAKTIDNVFNSAYWHLSQQDFTINEIRSKLERKTDNQQWVDTVLARLIEGGYVKQDVDFAVRYCELAFSNEMGAGAIKRKLQQRGIAMNDIEHAIGQVVEAQQIDSYAMAAARLRNKYDHFEATSKEKVYAQMTTKGFSRAEIDHALAQHPQRDTLRSKLAIKADKADLSREIIKLFNKGKGKTLILQELKQRLIDVTNFEDTVYQLSLSDDIDFYQSCKNELAKKRYNLADNKEKSKAYAYLSRKGFSSDEIKEAMVIEDELLT</sequence>
<evidence type="ECO:0000313" key="7">
    <source>
        <dbReference type="Proteomes" id="UP000654367"/>
    </source>
</evidence>
<evidence type="ECO:0000256" key="4">
    <source>
        <dbReference type="ARBA" id="ARBA00022490"/>
    </source>
</evidence>
<dbReference type="Pfam" id="PF21981">
    <property type="entry name" value="RecX_HTH3"/>
    <property type="match status" value="1"/>
</dbReference>